<accession>A0A1C4Y848</accession>
<dbReference type="Pfam" id="PF00005">
    <property type="entry name" value="ABC_tran"/>
    <property type="match status" value="1"/>
</dbReference>
<sequence>MRVEDVWLRYRRGGPWVLRAAAVSIDPGEVAVVLGRNGAGKSTLLQLAAGVLSPTRGRVLDRPRRVGWVPERFPADQPFTVTAYLTAMGRAAGLPATDTAAAVDRWTERLGLTRFRGVRLAELSKGTAQKVGLAQAMLRRPGLLVLDEPWEGLDAAARELVPGLVDEVLAAGGSVLVSDHRGETVRLPGAARWTVADGTVGTEPPAVAPAAAHAVVEVSVPAARVAGTVARLRADGHHVLRVRTDSSPPDAPATPGEVAAR</sequence>
<feature type="domain" description="ABC transporter" evidence="5">
    <location>
        <begin position="1"/>
        <end position="222"/>
    </location>
</feature>
<keyword evidence="2" id="KW-0547">Nucleotide-binding</keyword>
<gene>
    <name evidence="6" type="ORF">GA0070564_103613</name>
</gene>
<keyword evidence="1" id="KW-0813">Transport</keyword>
<evidence type="ECO:0000259" key="5">
    <source>
        <dbReference type="PROSITE" id="PS50893"/>
    </source>
</evidence>
<organism evidence="6 7">
    <name type="scientific">Micromonospora mirobrigensis</name>
    <dbReference type="NCBI Taxonomy" id="262898"/>
    <lineage>
        <taxon>Bacteria</taxon>
        <taxon>Bacillati</taxon>
        <taxon>Actinomycetota</taxon>
        <taxon>Actinomycetes</taxon>
        <taxon>Micromonosporales</taxon>
        <taxon>Micromonosporaceae</taxon>
        <taxon>Micromonospora</taxon>
    </lineage>
</organism>
<keyword evidence="7" id="KW-1185">Reference proteome</keyword>
<dbReference type="OrthoDB" id="5182800at2"/>
<dbReference type="SUPFAM" id="SSF52540">
    <property type="entry name" value="P-loop containing nucleoside triphosphate hydrolases"/>
    <property type="match status" value="1"/>
</dbReference>
<reference evidence="7" key="1">
    <citation type="submission" date="2016-06" db="EMBL/GenBank/DDBJ databases">
        <authorList>
            <person name="Varghese N."/>
            <person name="Submissions Spin"/>
        </authorList>
    </citation>
    <scope>NUCLEOTIDE SEQUENCE [LARGE SCALE GENOMIC DNA]</scope>
    <source>
        <strain evidence="7">DSM 44830</strain>
    </source>
</reference>
<dbReference type="SMART" id="SM00382">
    <property type="entry name" value="AAA"/>
    <property type="match status" value="1"/>
</dbReference>
<dbReference type="GO" id="GO:0016887">
    <property type="term" value="F:ATP hydrolysis activity"/>
    <property type="evidence" value="ECO:0007669"/>
    <property type="project" value="InterPro"/>
</dbReference>
<evidence type="ECO:0000313" key="7">
    <source>
        <dbReference type="Proteomes" id="UP000199504"/>
    </source>
</evidence>
<evidence type="ECO:0000313" key="6">
    <source>
        <dbReference type="EMBL" id="SCF16898.1"/>
    </source>
</evidence>
<name>A0A1C4Y848_9ACTN</name>
<dbReference type="PANTHER" id="PTHR42939:SF1">
    <property type="entry name" value="ABC TRANSPORTER ATP-BINDING PROTEIN ALBC-RELATED"/>
    <property type="match status" value="1"/>
</dbReference>
<protein>
    <submittedName>
        <fullName evidence="6">ABC transporter</fullName>
    </submittedName>
</protein>
<dbReference type="AlphaFoldDB" id="A0A1C4Y848"/>
<dbReference type="InterPro" id="IPR003593">
    <property type="entry name" value="AAA+_ATPase"/>
</dbReference>
<dbReference type="InterPro" id="IPR051782">
    <property type="entry name" value="ABC_Transporter_VariousFunc"/>
</dbReference>
<dbReference type="GO" id="GO:0005524">
    <property type="term" value="F:ATP binding"/>
    <property type="evidence" value="ECO:0007669"/>
    <property type="project" value="UniProtKB-KW"/>
</dbReference>
<dbReference type="RefSeq" id="WP_091608885.1">
    <property type="nucleotide sequence ID" value="NZ_FMCX01000003.1"/>
</dbReference>
<dbReference type="STRING" id="262898.GA0070564_103613"/>
<dbReference type="Proteomes" id="UP000199504">
    <property type="component" value="Unassembled WGS sequence"/>
</dbReference>
<feature type="region of interest" description="Disordered" evidence="4">
    <location>
        <begin position="242"/>
        <end position="261"/>
    </location>
</feature>
<evidence type="ECO:0000256" key="1">
    <source>
        <dbReference type="ARBA" id="ARBA00022448"/>
    </source>
</evidence>
<dbReference type="InterPro" id="IPR003439">
    <property type="entry name" value="ABC_transporter-like_ATP-bd"/>
</dbReference>
<dbReference type="PANTHER" id="PTHR42939">
    <property type="entry name" value="ABC TRANSPORTER ATP-BINDING PROTEIN ALBC-RELATED"/>
    <property type="match status" value="1"/>
</dbReference>
<evidence type="ECO:0000256" key="2">
    <source>
        <dbReference type="ARBA" id="ARBA00022741"/>
    </source>
</evidence>
<dbReference type="PROSITE" id="PS50893">
    <property type="entry name" value="ABC_TRANSPORTER_2"/>
    <property type="match status" value="1"/>
</dbReference>
<evidence type="ECO:0000256" key="4">
    <source>
        <dbReference type="SAM" id="MobiDB-lite"/>
    </source>
</evidence>
<dbReference type="InterPro" id="IPR027417">
    <property type="entry name" value="P-loop_NTPase"/>
</dbReference>
<proteinExistence type="predicted"/>
<dbReference type="EMBL" id="FMCX01000003">
    <property type="protein sequence ID" value="SCF16898.1"/>
    <property type="molecule type" value="Genomic_DNA"/>
</dbReference>
<keyword evidence="3" id="KW-0067">ATP-binding</keyword>
<evidence type="ECO:0000256" key="3">
    <source>
        <dbReference type="ARBA" id="ARBA00022840"/>
    </source>
</evidence>
<dbReference type="Gene3D" id="3.40.50.300">
    <property type="entry name" value="P-loop containing nucleotide triphosphate hydrolases"/>
    <property type="match status" value="1"/>
</dbReference>